<dbReference type="InterPro" id="IPR024185">
    <property type="entry name" value="FTHF_cligase-like_sf"/>
</dbReference>
<dbReference type="GO" id="GO:0016874">
    <property type="term" value="F:ligase activity"/>
    <property type="evidence" value="ECO:0007669"/>
    <property type="project" value="UniProtKB-KW"/>
</dbReference>
<accession>A0A7J3ZLJ1</accession>
<dbReference type="SUPFAM" id="SSF100950">
    <property type="entry name" value="NagB/RpiA/CoA transferase-like"/>
    <property type="match status" value="1"/>
</dbReference>
<organism evidence="1">
    <name type="scientific">Fervidicoccus fontis</name>
    <dbReference type="NCBI Taxonomy" id="683846"/>
    <lineage>
        <taxon>Archaea</taxon>
        <taxon>Thermoproteota</taxon>
        <taxon>Thermoprotei</taxon>
        <taxon>Fervidicoccales</taxon>
        <taxon>Fervidicoccaceae</taxon>
        <taxon>Fervidicoccus</taxon>
    </lineage>
</organism>
<keyword evidence="1" id="KW-0436">Ligase</keyword>
<dbReference type="Gene3D" id="3.40.50.10420">
    <property type="entry name" value="NagB/RpiA/CoA transferase-like"/>
    <property type="match status" value="1"/>
</dbReference>
<dbReference type="Pfam" id="PF01812">
    <property type="entry name" value="5-FTHF_cyc-lig"/>
    <property type="match status" value="1"/>
</dbReference>
<dbReference type="GO" id="GO:0005737">
    <property type="term" value="C:cytoplasm"/>
    <property type="evidence" value="ECO:0007669"/>
    <property type="project" value="TreeGrafter"/>
</dbReference>
<evidence type="ECO:0000313" key="1">
    <source>
        <dbReference type="EMBL" id="HHQ80965.1"/>
    </source>
</evidence>
<reference evidence="1" key="1">
    <citation type="journal article" date="2020" name="mSystems">
        <title>Genome- and Community-Level Interaction Insights into Carbon Utilization and Element Cycling Functions of Hydrothermarchaeota in Hydrothermal Sediment.</title>
        <authorList>
            <person name="Zhou Z."/>
            <person name="Liu Y."/>
            <person name="Xu W."/>
            <person name="Pan J."/>
            <person name="Luo Z.H."/>
            <person name="Li M."/>
        </authorList>
    </citation>
    <scope>NUCLEOTIDE SEQUENCE [LARGE SCALE GENOMIC DNA]</scope>
    <source>
        <strain evidence="1">SpSt-1116</strain>
    </source>
</reference>
<comment type="caution">
    <text evidence="1">The sequence shown here is derived from an EMBL/GenBank/DDBJ whole genome shotgun (WGS) entry which is preliminary data.</text>
</comment>
<sequence>MEERNIARFPRPVYGRIPNFAGAEKAAIRTLQLREWEKAEVVKINPDSPQAPLRQRVLEDRKLLVVPSPRLTSGFVLLDPRTIPETLIKTASRLHGALKLGKYITIRELRQLERIDLIVEGSVAVNRWGERLGKGSGYGELEYAILASLGLVGNHTPIVTTVHDVQVVNERLPQDPWDVPIDFICTPTKTIQCERASKRPRGLLWECLKGREREIPIVEELRKELSKQTR</sequence>
<dbReference type="InterPro" id="IPR037171">
    <property type="entry name" value="NagB/RpiA_transferase-like"/>
</dbReference>
<name>A0A7J3ZLJ1_9CREN</name>
<dbReference type="EMBL" id="DRZC01000079">
    <property type="protein sequence ID" value="HHQ80965.1"/>
    <property type="molecule type" value="Genomic_DNA"/>
</dbReference>
<proteinExistence type="predicted"/>
<dbReference type="PANTHER" id="PTHR13017:SF0">
    <property type="entry name" value="METHENYLTETRAHYDROFOLATE SYNTHASE DOMAIN-CONTAINING PROTEIN"/>
    <property type="match status" value="1"/>
</dbReference>
<dbReference type="PANTHER" id="PTHR13017">
    <property type="entry name" value="5-FORMYLTETRAHYDROFOLATE CYCLO-LIGASE-RELATED"/>
    <property type="match status" value="1"/>
</dbReference>
<protein>
    <submittedName>
        <fullName evidence="1">5-formyltetrahydrofolate cyclo-ligase</fullName>
    </submittedName>
</protein>
<dbReference type="AlphaFoldDB" id="A0A7J3ZLJ1"/>
<gene>
    <name evidence="1" type="ORF">ENM78_05910</name>
</gene>
<dbReference type="InterPro" id="IPR002698">
    <property type="entry name" value="FTHF_cligase"/>
</dbReference>